<dbReference type="EMBL" id="MU251242">
    <property type="protein sequence ID" value="KAG9259151.1"/>
    <property type="molecule type" value="Genomic_DNA"/>
</dbReference>
<dbReference type="GeneID" id="70293542"/>
<evidence type="ECO:0000256" key="2">
    <source>
        <dbReference type="ARBA" id="ARBA00009801"/>
    </source>
</evidence>
<evidence type="ECO:0000256" key="10">
    <source>
        <dbReference type="SAM" id="MobiDB-lite"/>
    </source>
</evidence>
<dbReference type="GO" id="GO:0001522">
    <property type="term" value="P:pseudouridine synthesis"/>
    <property type="evidence" value="ECO:0007669"/>
    <property type="project" value="InterPro"/>
</dbReference>
<feature type="region of interest" description="Disordered" evidence="10">
    <location>
        <begin position="1"/>
        <end position="205"/>
    </location>
</feature>
<feature type="compositionally biased region" description="Low complexity" evidence="10">
    <location>
        <begin position="182"/>
        <end position="196"/>
    </location>
</feature>
<dbReference type="Pfam" id="PF04410">
    <property type="entry name" value="Gar1"/>
    <property type="match status" value="1"/>
</dbReference>
<accession>A0A9P7ZWC2</accession>
<feature type="compositionally biased region" description="Polar residues" evidence="10">
    <location>
        <begin position="150"/>
        <end position="175"/>
    </location>
</feature>
<dbReference type="InterPro" id="IPR040309">
    <property type="entry name" value="Naf1"/>
</dbReference>
<dbReference type="InterPro" id="IPR038664">
    <property type="entry name" value="Gar1/Naf1_Cbf5-bd_sf"/>
</dbReference>
<sequence>MSGFQIPGLGQAQPSPLPTDQPQSRSTTDAQVGQSQSDNVAVPDATTAERSEGSKSALQPNQEQPTDSSSHAIATDPAPSAAQNEVVMGDSAETTRSEAANNTNAFAQQQDAAATDDAMMVDRPASPPSLTSALEAALGGLQGDDAEATLSAQQGNSTNEQQSAQQENAPATANENPEFEVDSSPYVSSDSSSGSSSDEDSDNEGYELLGVEETARMLMEAEGGSDDEGDKGGKSGAGAHLRTKNELPEETIPRPDVTITPEMKIEELGAVEHVVENMILIKAFTPGEYQVLDTGSVVCNEERVVIGAIAETIGKVLQPMYTMHFNSAEEIKELGVQVGTKVFYPTEHASFVFTEPLKSAKGTDASNIHDEEVPEDEMEFSDDEKEAEYKRALKEKKRKKHGATRGGREQPATAGQGMGPSGELNYDDDDGPYKPLSRPPGFGSGPVSQEEPGRPSHRGRGRGDARGGGRGGRGRGGRGGGGGGHSGPRDGFSAAPQGYQQQQHHHQQQQQYPQPPQHQQSFQPPPPPGWNGQAPAQPPAVPNFGFQFPGWPQAQPGQQHAAPPPPPGWPGAVQGQQHPQQQQQQGGNSAFMNPALIAALVNQMQGQNQQGGQQPQWPQQPPGQ</sequence>
<evidence type="ECO:0000256" key="5">
    <source>
        <dbReference type="ARBA" id="ARBA00022552"/>
    </source>
</evidence>
<dbReference type="GO" id="GO:0003723">
    <property type="term" value="F:RNA binding"/>
    <property type="evidence" value="ECO:0007669"/>
    <property type="project" value="UniProtKB-KW"/>
</dbReference>
<keyword evidence="7" id="KW-0694">RNA-binding</keyword>
<dbReference type="GO" id="GO:0006364">
    <property type="term" value="P:rRNA processing"/>
    <property type="evidence" value="ECO:0007669"/>
    <property type="project" value="UniProtKB-KW"/>
</dbReference>
<reference evidence="11" key="1">
    <citation type="journal article" date="2021" name="IMA Fungus">
        <title>Genomic characterization of three marine fungi, including Emericellopsis atlantica sp. nov. with signatures of a generalist lifestyle and marine biomass degradation.</title>
        <authorList>
            <person name="Hagestad O.C."/>
            <person name="Hou L."/>
            <person name="Andersen J.H."/>
            <person name="Hansen E.H."/>
            <person name="Altermark B."/>
            <person name="Li C."/>
            <person name="Kuhnert E."/>
            <person name="Cox R.J."/>
            <person name="Crous P.W."/>
            <person name="Spatafora J.W."/>
            <person name="Lail K."/>
            <person name="Amirebrahimi M."/>
            <person name="Lipzen A."/>
            <person name="Pangilinan J."/>
            <person name="Andreopoulos W."/>
            <person name="Hayes R.D."/>
            <person name="Ng V."/>
            <person name="Grigoriev I.V."/>
            <person name="Jackson S.A."/>
            <person name="Sutton T.D.S."/>
            <person name="Dobson A.D.W."/>
            <person name="Rama T."/>
        </authorList>
    </citation>
    <scope>NUCLEOTIDE SEQUENCE</scope>
    <source>
        <strain evidence="11">TS7</strain>
    </source>
</reference>
<feature type="compositionally biased region" description="Gly residues" evidence="10">
    <location>
        <begin position="477"/>
        <end position="486"/>
    </location>
</feature>
<name>A0A9P7ZWC2_9HYPO</name>
<keyword evidence="6" id="KW-0597">Phosphoprotein</keyword>
<organism evidence="11 12">
    <name type="scientific">Emericellopsis atlantica</name>
    <dbReference type="NCBI Taxonomy" id="2614577"/>
    <lineage>
        <taxon>Eukaryota</taxon>
        <taxon>Fungi</taxon>
        <taxon>Dikarya</taxon>
        <taxon>Ascomycota</taxon>
        <taxon>Pezizomycotina</taxon>
        <taxon>Sordariomycetes</taxon>
        <taxon>Hypocreomycetidae</taxon>
        <taxon>Hypocreales</taxon>
        <taxon>Bionectriaceae</taxon>
        <taxon>Emericellopsis</taxon>
    </lineage>
</organism>
<comment type="subcellular location">
    <subcellularLocation>
        <location evidence="1">Nucleus</location>
    </subcellularLocation>
</comment>
<evidence type="ECO:0000256" key="6">
    <source>
        <dbReference type="ARBA" id="ARBA00022553"/>
    </source>
</evidence>
<feature type="compositionally biased region" description="Low complexity" evidence="10">
    <location>
        <begin position="570"/>
        <end position="587"/>
    </location>
</feature>
<evidence type="ECO:0000313" key="11">
    <source>
        <dbReference type="EMBL" id="KAG9259151.1"/>
    </source>
</evidence>
<dbReference type="PANTHER" id="PTHR31633:SF1">
    <property type="entry name" value="H_ACA RIBONUCLEOPROTEIN COMPLEX NON-CORE SUBUNIT NAF1"/>
    <property type="match status" value="1"/>
</dbReference>
<evidence type="ECO:0000313" key="12">
    <source>
        <dbReference type="Proteomes" id="UP000887229"/>
    </source>
</evidence>
<evidence type="ECO:0000256" key="7">
    <source>
        <dbReference type="ARBA" id="ARBA00022884"/>
    </source>
</evidence>
<dbReference type="SUPFAM" id="SSF50447">
    <property type="entry name" value="Translation proteins"/>
    <property type="match status" value="1"/>
</dbReference>
<feature type="region of interest" description="Disordered" evidence="10">
    <location>
        <begin position="222"/>
        <end position="245"/>
    </location>
</feature>
<dbReference type="PANTHER" id="PTHR31633">
    <property type="entry name" value="H/ACA RIBONUCLEOPROTEIN COMPLEX NON-CORE SUBUNIT NAF1"/>
    <property type="match status" value="1"/>
</dbReference>
<keyword evidence="5" id="KW-0698">rRNA processing</keyword>
<dbReference type="GO" id="GO:0005732">
    <property type="term" value="C:sno(s)RNA-containing ribonucleoprotein complex"/>
    <property type="evidence" value="ECO:0007669"/>
    <property type="project" value="InterPro"/>
</dbReference>
<keyword evidence="12" id="KW-1185">Reference proteome</keyword>
<dbReference type="InterPro" id="IPR009000">
    <property type="entry name" value="Transl_B-barrel_sf"/>
</dbReference>
<dbReference type="RefSeq" id="XP_046123075.1">
    <property type="nucleotide sequence ID" value="XM_046262639.1"/>
</dbReference>
<keyword evidence="4" id="KW-0690">Ribosome biogenesis</keyword>
<feature type="compositionally biased region" description="Polar residues" evidence="10">
    <location>
        <begin position="54"/>
        <end position="72"/>
    </location>
</feature>
<comment type="caution">
    <text evidence="11">The sequence shown here is derived from an EMBL/GenBank/DDBJ whole genome shotgun (WGS) entry which is preliminary data.</text>
</comment>
<evidence type="ECO:0000256" key="8">
    <source>
        <dbReference type="ARBA" id="ARBA00023242"/>
    </source>
</evidence>
<evidence type="ECO:0000256" key="9">
    <source>
        <dbReference type="ARBA" id="ARBA00076743"/>
    </source>
</evidence>
<feature type="compositionally biased region" description="Low complexity" evidence="10">
    <location>
        <begin position="489"/>
        <end position="522"/>
    </location>
</feature>
<feature type="region of interest" description="Disordered" evidence="10">
    <location>
        <begin position="361"/>
        <end position="624"/>
    </location>
</feature>
<dbReference type="InterPro" id="IPR007504">
    <property type="entry name" value="H/ACA_rnp_Gar1/Naf1"/>
</dbReference>
<dbReference type="OrthoDB" id="21550at2759"/>
<proteinExistence type="inferred from homology"/>
<feature type="compositionally biased region" description="Low complexity" evidence="10">
    <location>
        <begin position="99"/>
        <end position="118"/>
    </location>
</feature>
<keyword evidence="8" id="KW-0539">Nucleus</keyword>
<feature type="compositionally biased region" description="Acidic residues" evidence="10">
    <location>
        <begin position="372"/>
        <end position="386"/>
    </location>
</feature>
<dbReference type="Gene3D" id="2.40.10.230">
    <property type="entry name" value="Probable tRNA pseudouridine synthase domain"/>
    <property type="match status" value="1"/>
</dbReference>
<dbReference type="Proteomes" id="UP000887229">
    <property type="component" value="Unassembled WGS sequence"/>
</dbReference>
<evidence type="ECO:0000256" key="4">
    <source>
        <dbReference type="ARBA" id="ARBA00022517"/>
    </source>
</evidence>
<evidence type="ECO:0000256" key="1">
    <source>
        <dbReference type="ARBA" id="ARBA00004123"/>
    </source>
</evidence>
<comment type="similarity">
    <text evidence="2">Belongs to the NAF1 family.</text>
</comment>
<feature type="compositionally biased region" description="Polar residues" evidence="10">
    <location>
        <begin position="12"/>
        <end position="39"/>
    </location>
</feature>
<dbReference type="AlphaFoldDB" id="A0A9P7ZWC2"/>
<evidence type="ECO:0000256" key="3">
    <source>
        <dbReference type="ARBA" id="ARBA00021438"/>
    </source>
</evidence>
<dbReference type="GO" id="GO:0005634">
    <property type="term" value="C:nucleus"/>
    <property type="evidence" value="ECO:0007669"/>
    <property type="project" value="UniProtKB-SubCell"/>
</dbReference>
<dbReference type="GO" id="GO:0000493">
    <property type="term" value="P:box H/ACA snoRNP assembly"/>
    <property type="evidence" value="ECO:0007669"/>
    <property type="project" value="InterPro"/>
</dbReference>
<feature type="compositionally biased region" description="Low complexity" evidence="10">
    <location>
        <begin position="545"/>
        <end position="561"/>
    </location>
</feature>
<protein>
    <recommendedName>
        <fullName evidence="3">H/ACA ribonucleoprotein complex non-core subunit NAF1</fullName>
    </recommendedName>
    <alternativeName>
        <fullName evidence="9">Nuclear assembly factor 1</fullName>
    </alternativeName>
</protein>
<gene>
    <name evidence="11" type="ORF">F5Z01DRAFT_642457</name>
</gene>
<feature type="compositionally biased region" description="Low complexity" evidence="10">
    <location>
        <begin position="603"/>
        <end position="617"/>
    </location>
</feature>
<dbReference type="FunFam" id="2.40.10.230:FF:000002">
    <property type="entry name" value="H/ACA ribonucleoprotein complex non-core subunit NAF1"/>
    <property type="match status" value="1"/>
</dbReference>
<feature type="compositionally biased region" description="Basic residues" evidence="10">
    <location>
        <begin position="393"/>
        <end position="403"/>
    </location>
</feature>